<dbReference type="PRINTS" id="PR00363">
    <property type="entry name" value="CYTOCHROMEB5"/>
</dbReference>
<dbReference type="AlphaFoldDB" id="A0A8T0H1W2"/>
<comment type="subcellular location">
    <subcellularLocation>
        <location evidence="1">Membrane</location>
    </subcellularLocation>
</comment>
<keyword evidence="2 8" id="KW-0349">Heme</keyword>
<dbReference type="InterPro" id="IPR036400">
    <property type="entry name" value="Cyt_B5-like_heme/steroid_sf"/>
</dbReference>
<dbReference type="Proteomes" id="UP000822688">
    <property type="component" value="Chromosome 8"/>
</dbReference>
<organism evidence="10 11">
    <name type="scientific">Ceratodon purpureus</name>
    <name type="common">Fire moss</name>
    <name type="synonym">Dicranum purpureum</name>
    <dbReference type="NCBI Taxonomy" id="3225"/>
    <lineage>
        <taxon>Eukaryota</taxon>
        <taxon>Viridiplantae</taxon>
        <taxon>Streptophyta</taxon>
        <taxon>Embryophyta</taxon>
        <taxon>Bryophyta</taxon>
        <taxon>Bryophytina</taxon>
        <taxon>Bryopsida</taxon>
        <taxon>Dicranidae</taxon>
        <taxon>Pseudoditrichales</taxon>
        <taxon>Ditrichaceae</taxon>
        <taxon>Ceratodon</taxon>
    </lineage>
</organism>
<dbReference type="PANTHER" id="PTHR19359:SF141">
    <property type="entry name" value="CYTOCHROME B5 HEME-BINDING DOMAIN-CONTAINING PROTEIN"/>
    <property type="match status" value="1"/>
</dbReference>
<dbReference type="InterPro" id="IPR050668">
    <property type="entry name" value="Cytochrome_b5"/>
</dbReference>
<accession>A0A8T0H1W2</accession>
<protein>
    <recommendedName>
        <fullName evidence="9">Cytochrome b5 heme-binding domain-containing protein</fullName>
    </recommendedName>
</protein>
<evidence type="ECO:0000256" key="2">
    <source>
        <dbReference type="ARBA" id="ARBA00022617"/>
    </source>
</evidence>
<evidence type="ECO:0000256" key="6">
    <source>
        <dbReference type="ARBA" id="ARBA00023136"/>
    </source>
</evidence>
<comment type="similarity">
    <text evidence="7 8">Belongs to the cytochrome b5 family.</text>
</comment>
<evidence type="ECO:0000313" key="10">
    <source>
        <dbReference type="EMBL" id="KAG0564715.1"/>
    </source>
</evidence>
<dbReference type="SMART" id="SM01117">
    <property type="entry name" value="Cyt-b5"/>
    <property type="match status" value="1"/>
</dbReference>
<evidence type="ECO:0000256" key="1">
    <source>
        <dbReference type="ARBA" id="ARBA00004370"/>
    </source>
</evidence>
<reference evidence="10" key="1">
    <citation type="submission" date="2020-06" db="EMBL/GenBank/DDBJ databases">
        <title>WGS assembly of Ceratodon purpureus strain R40.</title>
        <authorList>
            <person name="Carey S.B."/>
            <person name="Jenkins J."/>
            <person name="Shu S."/>
            <person name="Lovell J.T."/>
            <person name="Sreedasyam A."/>
            <person name="Maumus F."/>
            <person name="Tiley G.P."/>
            <person name="Fernandez-Pozo N."/>
            <person name="Barry K."/>
            <person name="Chen C."/>
            <person name="Wang M."/>
            <person name="Lipzen A."/>
            <person name="Daum C."/>
            <person name="Saski C.A."/>
            <person name="Payton A.C."/>
            <person name="Mcbreen J.C."/>
            <person name="Conrad R.E."/>
            <person name="Kollar L.M."/>
            <person name="Olsson S."/>
            <person name="Huttunen S."/>
            <person name="Landis J.B."/>
            <person name="Wickett N.J."/>
            <person name="Johnson M.G."/>
            <person name="Rensing S.A."/>
            <person name="Grimwood J."/>
            <person name="Schmutz J."/>
            <person name="Mcdaniel S.F."/>
        </authorList>
    </citation>
    <scope>NUCLEOTIDE SEQUENCE</scope>
    <source>
        <strain evidence="10">R40</strain>
    </source>
</reference>
<evidence type="ECO:0000259" key="9">
    <source>
        <dbReference type="PROSITE" id="PS50255"/>
    </source>
</evidence>
<evidence type="ECO:0000313" key="11">
    <source>
        <dbReference type="Proteomes" id="UP000822688"/>
    </source>
</evidence>
<evidence type="ECO:0000256" key="4">
    <source>
        <dbReference type="ARBA" id="ARBA00022723"/>
    </source>
</evidence>
<sequence length="148" mass="15981">MASEGEDQKTVYTLEEVGQHVAQDDCWMVINGKVYNLTSFMDDHPGGDDVLLQVAGRDATNEFEDVGHSKAAIEQMQDFFVGKCPQVFEKAELLSVTEGDLAIGGSASPPAPTNSVGIWSKILQFLVPLVFLGIAVAIRNVGKKDPEV</sequence>
<comment type="caution">
    <text evidence="10">The sequence shown here is derived from an EMBL/GenBank/DDBJ whole genome shotgun (WGS) entry which is preliminary data.</text>
</comment>
<keyword evidence="3" id="KW-0812">Transmembrane</keyword>
<dbReference type="SUPFAM" id="SSF55856">
    <property type="entry name" value="Cytochrome b5-like heme/steroid binding domain"/>
    <property type="match status" value="1"/>
</dbReference>
<keyword evidence="4 8" id="KW-0479">Metal-binding</keyword>
<proteinExistence type="inferred from homology"/>
<dbReference type="InterPro" id="IPR018506">
    <property type="entry name" value="Cyt_B5_heme-BS"/>
</dbReference>
<evidence type="ECO:0000256" key="8">
    <source>
        <dbReference type="RuleBase" id="RU362121"/>
    </source>
</evidence>
<dbReference type="EMBL" id="CM026429">
    <property type="protein sequence ID" value="KAG0564715.1"/>
    <property type="molecule type" value="Genomic_DNA"/>
</dbReference>
<dbReference type="GO" id="GO:0016020">
    <property type="term" value="C:membrane"/>
    <property type="evidence" value="ECO:0007669"/>
    <property type="project" value="UniProtKB-SubCell"/>
</dbReference>
<dbReference type="Gene3D" id="3.10.120.10">
    <property type="entry name" value="Cytochrome b5-like heme/steroid binding domain"/>
    <property type="match status" value="1"/>
</dbReference>
<evidence type="ECO:0000256" key="3">
    <source>
        <dbReference type="ARBA" id="ARBA00022692"/>
    </source>
</evidence>
<dbReference type="PROSITE" id="PS00191">
    <property type="entry name" value="CYTOCHROME_B5_1"/>
    <property type="match status" value="1"/>
</dbReference>
<keyword evidence="11" id="KW-1185">Reference proteome</keyword>
<dbReference type="FunFam" id="3.10.120.10:FF:000002">
    <property type="entry name" value="Cytochrome b5 type B"/>
    <property type="match status" value="1"/>
</dbReference>
<evidence type="ECO:0000256" key="7">
    <source>
        <dbReference type="ARBA" id="ARBA00038168"/>
    </source>
</evidence>
<feature type="domain" description="Cytochrome b5 heme-binding" evidence="9">
    <location>
        <begin position="9"/>
        <end position="85"/>
    </location>
</feature>
<keyword evidence="6" id="KW-0472">Membrane</keyword>
<dbReference type="InterPro" id="IPR001199">
    <property type="entry name" value="Cyt_B5-like_heme/steroid-bd"/>
</dbReference>
<keyword evidence="5 8" id="KW-0408">Iron</keyword>
<dbReference type="PANTHER" id="PTHR19359">
    <property type="entry name" value="CYTOCHROME B5"/>
    <property type="match status" value="1"/>
</dbReference>
<dbReference type="GO" id="GO:0046872">
    <property type="term" value="F:metal ion binding"/>
    <property type="evidence" value="ECO:0007669"/>
    <property type="project" value="UniProtKB-UniRule"/>
</dbReference>
<name>A0A8T0H1W2_CERPU</name>
<gene>
    <name evidence="10" type="ORF">KC19_8G133400</name>
</gene>
<dbReference type="Pfam" id="PF00173">
    <property type="entry name" value="Cyt-b5"/>
    <property type="match status" value="1"/>
</dbReference>
<dbReference type="GO" id="GO:0020037">
    <property type="term" value="F:heme binding"/>
    <property type="evidence" value="ECO:0007669"/>
    <property type="project" value="UniProtKB-UniRule"/>
</dbReference>
<evidence type="ECO:0000256" key="5">
    <source>
        <dbReference type="ARBA" id="ARBA00023004"/>
    </source>
</evidence>
<dbReference type="PROSITE" id="PS50255">
    <property type="entry name" value="CYTOCHROME_B5_2"/>
    <property type="match status" value="1"/>
</dbReference>